<name>C7M3A6_ACIFD</name>
<dbReference type="Pfam" id="PF01894">
    <property type="entry name" value="YjbQ"/>
    <property type="match status" value="1"/>
</dbReference>
<dbReference type="AlphaFoldDB" id="C7M3A6"/>
<dbReference type="InterPro" id="IPR001602">
    <property type="entry name" value="UPF0047_YjbQ-like"/>
</dbReference>
<feature type="compositionally biased region" description="Basic and acidic residues" evidence="2">
    <location>
        <begin position="142"/>
        <end position="157"/>
    </location>
</feature>
<dbReference type="OrthoDB" id="9801725at2"/>
<dbReference type="KEGG" id="afo:Afer_0539"/>
<comment type="similarity">
    <text evidence="1">Belongs to the UPF0047 family.</text>
</comment>
<dbReference type="PROSITE" id="PS01314">
    <property type="entry name" value="UPF0047"/>
    <property type="match status" value="1"/>
</dbReference>
<evidence type="ECO:0000256" key="1">
    <source>
        <dbReference type="ARBA" id="ARBA00005534"/>
    </source>
</evidence>
<dbReference type="SUPFAM" id="SSF111038">
    <property type="entry name" value="YjbQ-like"/>
    <property type="match status" value="1"/>
</dbReference>
<organism evidence="3 4">
    <name type="scientific">Acidimicrobium ferrooxidans (strain DSM 10331 / JCM 15462 / NBRC 103882 / ICP)</name>
    <dbReference type="NCBI Taxonomy" id="525909"/>
    <lineage>
        <taxon>Bacteria</taxon>
        <taxon>Bacillati</taxon>
        <taxon>Actinomycetota</taxon>
        <taxon>Acidimicrobiia</taxon>
        <taxon>Acidimicrobiales</taxon>
        <taxon>Acidimicrobiaceae</taxon>
        <taxon>Acidimicrobium</taxon>
    </lineage>
</organism>
<dbReference type="EMBL" id="CP001631">
    <property type="protein sequence ID" value="ACU53500.1"/>
    <property type="molecule type" value="Genomic_DNA"/>
</dbReference>
<sequence>MLVREVRVHTGRRLVTDVSALVAAIVADQGDGLVNCVVPHATAGLCLMEIGSGSEDDLAVMLEQLAPRTTPWRHRHGTPGHGRDHVIPAVVAPSVVLPVIDGRLLLGTWQSLVIVDSNVDNPERRLVVAMLADGKSRGASAPEERSDAGERPGRDVP</sequence>
<reference evidence="3 4" key="1">
    <citation type="journal article" date="2009" name="Stand. Genomic Sci.">
        <title>Complete genome sequence of Acidimicrobium ferrooxidans type strain (ICP).</title>
        <authorList>
            <person name="Clum A."/>
            <person name="Nolan M."/>
            <person name="Lang E."/>
            <person name="Glavina Del Rio T."/>
            <person name="Tice H."/>
            <person name="Copeland A."/>
            <person name="Cheng J.F."/>
            <person name="Lucas S."/>
            <person name="Chen F."/>
            <person name="Bruce D."/>
            <person name="Goodwin L."/>
            <person name="Pitluck S."/>
            <person name="Ivanova N."/>
            <person name="Mavrommatis K."/>
            <person name="Mikhailova N."/>
            <person name="Pati A."/>
            <person name="Chen A."/>
            <person name="Palaniappan K."/>
            <person name="Goker M."/>
            <person name="Spring S."/>
            <person name="Land M."/>
            <person name="Hauser L."/>
            <person name="Chang Y.J."/>
            <person name="Jeffries C.C."/>
            <person name="Chain P."/>
            <person name="Bristow J."/>
            <person name="Eisen J.A."/>
            <person name="Markowitz V."/>
            <person name="Hugenholtz P."/>
            <person name="Kyrpides N.C."/>
            <person name="Klenk H.P."/>
            <person name="Lapidus A."/>
        </authorList>
    </citation>
    <scope>NUCLEOTIDE SEQUENCE [LARGE SCALE GENOMIC DNA]</scope>
    <source>
        <strain evidence="4">DSM 10331 / JCM 15462 / NBRC 103882 / ICP</strain>
    </source>
</reference>
<gene>
    <name evidence="3" type="ordered locus">Afer_0539</name>
</gene>
<dbReference type="InterPro" id="IPR035917">
    <property type="entry name" value="YjbQ-like_sf"/>
</dbReference>
<keyword evidence="4" id="KW-1185">Reference proteome</keyword>
<dbReference type="HOGENOM" id="CLU_096980_1_2_11"/>
<dbReference type="PANTHER" id="PTHR30615:SF8">
    <property type="entry name" value="UPF0047 PROTEIN C4A8.02C"/>
    <property type="match status" value="1"/>
</dbReference>
<accession>C7M3A6</accession>
<evidence type="ECO:0000313" key="3">
    <source>
        <dbReference type="EMBL" id="ACU53500.1"/>
    </source>
</evidence>
<dbReference type="eggNOG" id="COG0432">
    <property type="taxonomic scope" value="Bacteria"/>
</dbReference>
<dbReference type="PANTHER" id="PTHR30615">
    <property type="entry name" value="UNCHARACTERIZED PROTEIN YJBQ-RELATED"/>
    <property type="match status" value="1"/>
</dbReference>
<evidence type="ECO:0000313" key="4">
    <source>
        <dbReference type="Proteomes" id="UP000000771"/>
    </source>
</evidence>
<protein>
    <recommendedName>
        <fullName evidence="5">Secondary thiamine-phosphate synthase enzyme</fullName>
    </recommendedName>
</protein>
<evidence type="ECO:0008006" key="5">
    <source>
        <dbReference type="Google" id="ProtNLM"/>
    </source>
</evidence>
<dbReference type="Gene3D" id="2.60.120.460">
    <property type="entry name" value="YjbQ-like"/>
    <property type="match status" value="1"/>
</dbReference>
<dbReference type="Proteomes" id="UP000000771">
    <property type="component" value="Chromosome"/>
</dbReference>
<dbReference type="RefSeq" id="WP_015797995.1">
    <property type="nucleotide sequence ID" value="NC_013124.1"/>
</dbReference>
<dbReference type="STRING" id="525909.Afer_0539"/>
<evidence type="ECO:0000256" key="2">
    <source>
        <dbReference type="SAM" id="MobiDB-lite"/>
    </source>
</evidence>
<proteinExistence type="inferred from homology"/>
<feature type="region of interest" description="Disordered" evidence="2">
    <location>
        <begin position="133"/>
        <end position="157"/>
    </location>
</feature>